<keyword evidence="3" id="KW-1185">Reference proteome</keyword>
<feature type="region of interest" description="Disordered" evidence="1">
    <location>
        <begin position="1"/>
        <end position="73"/>
    </location>
</feature>
<organism evidence="2 3">
    <name type="scientific">Pleurodeles waltl</name>
    <name type="common">Iberian ribbed newt</name>
    <dbReference type="NCBI Taxonomy" id="8319"/>
    <lineage>
        <taxon>Eukaryota</taxon>
        <taxon>Metazoa</taxon>
        <taxon>Chordata</taxon>
        <taxon>Craniata</taxon>
        <taxon>Vertebrata</taxon>
        <taxon>Euteleostomi</taxon>
        <taxon>Amphibia</taxon>
        <taxon>Batrachia</taxon>
        <taxon>Caudata</taxon>
        <taxon>Salamandroidea</taxon>
        <taxon>Salamandridae</taxon>
        <taxon>Pleurodelinae</taxon>
        <taxon>Pleurodeles</taxon>
    </lineage>
</organism>
<evidence type="ECO:0000256" key="1">
    <source>
        <dbReference type="SAM" id="MobiDB-lite"/>
    </source>
</evidence>
<name>A0AAV7P292_PLEWA</name>
<dbReference type="Proteomes" id="UP001066276">
    <property type="component" value="Chromosome 8"/>
</dbReference>
<evidence type="ECO:0000313" key="2">
    <source>
        <dbReference type="EMBL" id="KAJ1119758.1"/>
    </source>
</evidence>
<gene>
    <name evidence="2" type="ORF">NDU88_007943</name>
</gene>
<dbReference type="EMBL" id="JANPWB010000012">
    <property type="protein sequence ID" value="KAJ1119758.1"/>
    <property type="molecule type" value="Genomic_DNA"/>
</dbReference>
<sequence length="73" mass="7990">MSRGTYGYSHRNTFRGPKCPGCHPSLQGLRRVPPHTSQLGRLIPKPAATQAPQARQHDKPPGPQAQPSSEPRN</sequence>
<evidence type="ECO:0000313" key="3">
    <source>
        <dbReference type="Proteomes" id="UP001066276"/>
    </source>
</evidence>
<reference evidence="2" key="1">
    <citation type="journal article" date="2022" name="bioRxiv">
        <title>Sequencing and chromosome-scale assembly of the giantPleurodeles waltlgenome.</title>
        <authorList>
            <person name="Brown T."/>
            <person name="Elewa A."/>
            <person name="Iarovenko S."/>
            <person name="Subramanian E."/>
            <person name="Araus A.J."/>
            <person name="Petzold A."/>
            <person name="Susuki M."/>
            <person name="Suzuki K.-i.T."/>
            <person name="Hayashi T."/>
            <person name="Toyoda A."/>
            <person name="Oliveira C."/>
            <person name="Osipova E."/>
            <person name="Leigh N.D."/>
            <person name="Simon A."/>
            <person name="Yun M.H."/>
        </authorList>
    </citation>
    <scope>NUCLEOTIDE SEQUENCE</scope>
    <source>
        <strain evidence="2">20211129_DDA</strain>
        <tissue evidence="2">Liver</tissue>
    </source>
</reference>
<protein>
    <submittedName>
        <fullName evidence="2">Uncharacterized protein</fullName>
    </submittedName>
</protein>
<proteinExistence type="predicted"/>
<comment type="caution">
    <text evidence="2">The sequence shown here is derived from an EMBL/GenBank/DDBJ whole genome shotgun (WGS) entry which is preliminary data.</text>
</comment>
<dbReference type="AlphaFoldDB" id="A0AAV7P292"/>
<accession>A0AAV7P292</accession>